<dbReference type="InterPro" id="IPR024711">
    <property type="entry name" value="Catalase_clade1/3"/>
</dbReference>
<dbReference type="OrthoDB" id="6880011at2759"/>
<evidence type="ECO:0000313" key="11">
    <source>
        <dbReference type="EMBL" id="OBA27146.1"/>
    </source>
</evidence>
<proteinExistence type="inferred from homology"/>
<dbReference type="Pfam" id="PF00199">
    <property type="entry name" value="Catalase"/>
    <property type="match status" value="1"/>
</dbReference>
<comment type="cofactor">
    <cofactor evidence="9">
        <name>heme</name>
        <dbReference type="ChEBI" id="CHEBI:30413"/>
    </cofactor>
</comment>
<comment type="caution">
    <text evidence="11">The sequence shown here is derived from an EMBL/GenBank/DDBJ whole genome shotgun (WGS) entry which is preliminary data.</text>
</comment>
<evidence type="ECO:0000313" key="12">
    <source>
        <dbReference type="Proteomes" id="UP000092321"/>
    </source>
</evidence>
<dbReference type="GO" id="GO:0042542">
    <property type="term" value="P:response to hydrogen peroxide"/>
    <property type="evidence" value="ECO:0007669"/>
    <property type="project" value="TreeGrafter"/>
</dbReference>
<dbReference type="PROSITE" id="PS51402">
    <property type="entry name" value="CATALASE_3"/>
    <property type="match status" value="1"/>
</dbReference>
<dbReference type="InterPro" id="IPR010582">
    <property type="entry name" value="Catalase_immune_responsive"/>
</dbReference>
<dbReference type="InterPro" id="IPR020835">
    <property type="entry name" value="Catalase_sf"/>
</dbReference>
<dbReference type="InterPro" id="IPR002226">
    <property type="entry name" value="Catalase_haem_BS"/>
</dbReference>
<dbReference type="PIRSF" id="PIRSF038928">
    <property type="entry name" value="Catalase_clade1-3"/>
    <property type="match status" value="1"/>
</dbReference>
<dbReference type="GO" id="GO:0020037">
    <property type="term" value="F:heme binding"/>
    <property type="evidence" value="ECO:0007669"/>
    <property type="project" value="InterPro"/>
</dbReference>
<accession>A0A1B7TEG7</accession>
<evidence type="ECO:0000256" key="9">
    <source>
        <dbReference type="PIRSR" id="PIRSR038928-2"/>
    </source>
</evidence>
<dbReference type="SUPFAM" id="SSF56634">
    <property type="entry name" value="Heme-dependent catalase-like"/>
    <property type="match status" value="1"/>
</dbReference>
<dbReference type="InterPro" id="IPR011614">
    <property type="entry name" value="Catalase_core"/>
</dbReference>
<dbReference type="GO" id="GO:0046872">
    <property type="term" value="F:metal ion binding"/>
    <property type="evidence" value="ECO:0007669"/>
    <property type="project" value="UniProtKB-KW"/>
</dbReference>
<keyword evidence="12" id="KW-1185">Reference proteome</keyword>
<evidence type="ECO:0000256" key="7">
    <source>
        <dbReference type="ARBA" id="ARBA00023324"/>
    </source>
</evidence>
<keyword evidence="6 9" id="KW-0408">Iron</keyword>
<dbReference type="SMART" id="SM01060">
    <property type="entry name" value="Catalase"/>
    <property type="match status" value="1"/>
</dbReference>
<keyword evidence="2" id="KW-0575">Peroxidase</keyword>
<dbReference type="EMBL" id="LXPE01000010">
    <property type="protein sequence ID" value="OBA27146.1"/>
    <property type="molecule type" value="Genomic_DNA"/>
</dbReference>
<dbReference type="GO" id="GO:0005777">
    <property type="term" value="C:peroxisome"/>
    <property type="evidence" value="ECO:0007669"/>
    <property type="project" value="TreeGrafter"/>
</dbReference>
<evidence type="ECO:0000256" key="1">
    <source>
        <dbReference type="ARBA" id="ARBA00005329"/>
    </source>
</evidence>
<dbReference type="InterPro" id="IPR018028">
    <property type="entry name" value="Catalase"/>
</dbReference>
<dbReference type="GO" id="GO:0004096">
    <property type="term" value="F:catalase activity"/>
    <property type="evidence" value="ECO:0007669"/>
    <property type="project" value="UniProtKB-EC"/>
</dbReference>
<name>A0A1B7TEG7_9ASCO</name>
<evidence type="ECO:0000256" key="6">
    <source>
        <dbReference type="ARBA" id="ARBA00023004"/>
    </source>
</evidence>
<feature type="active site" evidence="8">
    <location>
        <position position="56"/>
    </location>
</feature>
<evidence type="ECO:0000256" key="5">
    <source>
        <dbReference type="ARBA" id="ARBA00023002"/>
    </source>
</evidence>
<feature type="active site" evidence="8">
    <location>
        <position position="131"/>
    </location>
</feature>
<evidence type="ECO:0000259" key="10">
    <source>
        <dbReference type="SMART" id="SM01060"/>
    </source>
</evidence>
<evidence type="ECO:0000256" key="2">
    <source>
        <dbReference type="ARBA" id="ARBA00022559"/>
    </source>
</evidence>
<keyword evidence="7" id="KW-0376">Hydrogen peroxide</keyword>
<feature type="binding site" description="axial binding residue" evidence="9">
    <location>
        <position position="343"/>
    </location>
    <ligand>
        <name>heme</name>
        <dbReference type="ChEBI" id="CHEBI:30413"/>
    </ligand>
    <ligandPart>
        <name>Fe</name>
        <dbReference type="ChEBI" id="CHEBI:18248"/>
    </ligandPart>
</feature>
<dbReference type="GO" id="GO:0005739">
    <property type="term" value="C:mitochondrion"/>
    <property type="evidence" value="ECO:0007669"/>
    <property type="project" value="TreeGrafter"/>
</dbReference>
<sequence>MVEKIYSYRNSGNVFTKNPLVPEYDGEGNLLLKDIHHFDQMTAFNRSTNQAERIVHSKGSGCFVKLKITDPLSDITVAKPFQNVGEEYDGILRISTVAGERGSGDHSQLRDPAGTSFKFKTPYGVMDWVFNNTPIFFIRTGGIQFEHFIKSQKRSHKNWLGADYDSTQFWDYLTLNPESIHQVTYLFGDRGRPIYPYVNAYSGHTLKFINDKNEVTYVQIHVIQDEGTKNFITNDEIPMIGPDSDRAFLQQSLEDGKKFTWTCYVQTMTPQQALEFKYNVNDLTKVWSHKDFPLRKFGTIETTGAITNYFEQVEQLAMSPANLIMDGIEPSNDPVLVARLFSYDDAHRFRFNSPNFDQLPINRPLSTKCPYGNTTNPPVKVDHDPANLTRDGYMGLDYTSDYSYIASTDNSIKFASSKTCPMTGLTVPTHSKHVGSKYRPEVNTNQQGLKKQQVKDYETVKKVDANLSFMEGVNEIDIEQATALYEKVYNDEQKERLAQAVIGHASTARNSTVKKRVPQYWGLVNKELGSKIAEGLKVEYEYLSLKDYLESFERLTDDD</sequence>
<dbReference type="Pfam" id="PF06628">
    <property type="entry name" value="Catalase-rel"/>
    <property type="match status" value="1"/>
</dbReference>
<keyword evidence="3 9" id="KW-0349">Heme</keyword>
<organism evidence="11 12">
    <name type="scientific">Hanseniaspora valbyensis NRRL Y-1626</name>
    <dbReference type="NCBI Taxonomy" id="766949"/>
    <lineage>
        <taxon>Eukaryota</taxon>
        <taxon>Fungi</taxon>
        <taxon>Dikarya</taxon>
        <taxon>Ascomycota</taxon>
        <taxon>Saccharomycotina</taxon>
        <taxon>Saccharomycetes</taxon>
        <taxon>Saccharomycodales</taxon>
        <taxon>Saccharomycodaceae</taxon>
        <taxon>Hanseniaspora</taxon>
    </lineage>
</organism>
<dbReference type="PRINTS" id="PR00067">
    <property type="entry name" value="CATALASE"/>
</dbReference>
<dbReference type="Proteomes" id="UP000092321">
    <property type="component" value="Unassembled WGS sequence"/>
</dbReference>
<gene>
    <name evidence="11" type="ORF">HANVADRAFT_67846</name>
</gene>
<dbReference type="GO" id="GO:0042744">
    <property type="term" value="P:hydrogen peroxide catabolic process"/>
    <property type="evidence" value="ECO:0007669"/>
    <property type="project" value="UniProtKB-KW"/>
</dbReference>
<evidence type="ECO:0000256" key="4">
    <source>
        <dbReference type="ARBA" id="ARBA00022723"/>
    </source>
</evidence>
<comment type="similarity">
    <text evidence="1">Belongs to the catalase family.</text>
</comment>
<keyword evidence="5" id="KW-0560">Oxidoreductase</keyword>
<keyword evidence="4 9" id="KW-0479">Metal-binding</keyword>
<feature type="domain" description="Catalase core" evidence="10">
    <location>
        <begin position="8"/>
        <end position="413"/>
    </location>
</feature>
<evidence type="ECO:0000256" key="8">
    <source>
        <dbReference type="PIRSR" id="PIRSR038928-1"/>
    </source>
</evidence>
<dbReference type="AlphaFoldDB" id="A0A1B7TEG7"/>
<protein>
    <submittedName>
        <fullName evidence="11">Heme-dependent catalase</fullName>
    </submittedName>
</protein>
<dbReference type="Gene3D" id="2.40.180.10">
    <property type="entry name" value="Catalase core domain"/>
    <property type="match status" value="1"/>
</dbReference>
<evidence type="ECO:0000256" key="3">
    <source>
        <dbReference type="ARBA" id="ARBA00022617"/>
    </source>
</evidence>
<dbReference type="PROSITE" id="PS00437">
    <property type="entry name" value="CATALASE_1"/>
    <property type="match status" value="1"/>
</dbReference>
<dbReference type="PANTHER" id="PTHR11465">
    <property type="entry name" value="CATALASE"/>
    <property type="match status" value="1"/>
</dbReference>
<dbReference type="PANTHER" id="PTHR11465:SF62">
    <property type="entry name" value="CATALASE T"/>
    <property type="match status" value="1"/>
</dbReference>
<reference evidence="12" key="1">
    <citation type="journal article" date="2016" name="Proc. Natl. Acad. Sci. U.S.A.">
        <title>Comparative genomics of biotechnologically important yeasts.</title>
        <authorList>
            <person name="Riley R."/>
            <person name="Haridas S."/>
            <person name="Wolfe K.H."/>
            <person name="Lopes M.R."/>
            <person name="Hittinger C.T."/>
            <person name="Goeker M."/>
            <person name="Salamov A.A."/>
            <person name="Wisecaver J.H."/>
            <person name="Long T.M."/>
            <person name="Calvey C.H."/>
            <person name="Aerts A.L."/>
            <person name="Barry K.W."/>
            <person name="Choi C."/>
            <person name="Clum A."/>
            <person name="Coughlan A.Y."/>
            <person name="Deshpande S."/>
            <person name="Douglass A.P."/>
            <person name="Hanson S.J."/>
            <person name="Klenk H.-P."/>
            <person name="LaButti K.M."/>
            <person name="Lapidus A."/>
            <person name="Lindquist E.A."/>
            <person name="Lipzen A.M."/>
            <person name="Meier-Kolthoff J.P."/>
            <person name="Ohm R.A."/>
            <person name="Otillar R.P."/>
            <person name="Pangilinan J.L."/>
            <person name="Peng Y."/>
            <person name="Rokas A."/>
            <person name="Rosa C.A."/>
            <person name="Scheuner C."/>
            <person name="Sibirny A.A."/>
            <person name="Slot J.C."/>
            <person name="Stielow J.B."/>
            <person name="Sun H."/>
            <person name="Kurtzman C.P."/>
            <person name="Blackwell M."/>
            <person name="Grigoriev I.V."/>
            <person name="Jeffries T.W."/>
        </authorList>
    </citation>
    <scope>NUCLEOTIDE SEQUENCE [LARGE SCALE GENOMIC DNA]</scope>
    <source>
        <strain evidence="12">NRRL Y-1626</strain>
    </source>
</reference>